<sequence>MCQQQDFKSPSSLQSAFLLSPDQNQQTKGRIEKSSIESRDLIPVSFPKSSQPYGKGELREVDAKTDHQ</sequence>
<dbReference type="EMBL" id="CM009290">
    <property type="protein sequence ID" value="KAI9400945.1"/>
    <property type="molecule type" value="Genomic_DNA"/>
</dbReference>
<evidence type="ECO:0000313" key="2">
    <source>
        <dbReference type="Proteomes" id="UP000006729"/>
    </source>
</evidence>
<proteinExistence type="predicted"/>
<evidence type="ECO:0000313" key="1">
    <source>
        <dbReference type="EMBL" id="KAI9400945.1"/>
    </source>
</evidence>
<protein>
    <submittedName>
        <fullName evidence="1">Uncharacterized protein</fullName>
    </submittedName>
</protein>
<comment type="caution">
    <text evidence="1">The sequence shown here is derived from an EMBL/GenBank/DDBJ whole genome shotgun (WGS) entry which is preliminary data.</text>
</comment>
<keyword evidence="2" id="KW-1185">Reference proteome</keyword>
<organism evidence="1 2">
    <name type="scientific">Populus trichocarpa</name>
    <name type="common">Western balsam poplar</name>
    <name type="synonym">Populus balsamifera subsp. trichocarpa</name>
    <dbReference type="NCBI Taxonomy" id="3694"/>
    <lineage>
        <taxon>Eukaryota</taxon>
        <taxon>Viridiplantae</taxon>
        <taxon>Streptophyta</taxon>
        <taxon>Embryophyta</taxon>
        <taxon>Tracheophyta</taxon>
        <taxon>Spermatophyta</taxon>
        <taxon>Magnoliopsida</taxon>
        <taxon>eudicotyledons</taxon>
        <taxon>Gunneridae</taxon>
        <taxon>Pentapetalae</taxon>
        <taxon>rosids</taxon>
        <taxon>fabids</taxon>
        <taxon>Malpighiales</taxon>
        <taxon>Salicaceae</taxon>
        <taxon>Saliceae</taxon>
        <taxon>Populus</taxon>
    </lineage>
</organism>
<name>A0ACC0TH92_POPTR</name>
<reference evidence="1 2" key="1">
    <citation type="journal article" date="2006" name="Science">
        <title>The genome of black cottonwood, Populus trichocarpa (Torr. &amp; Gray).</title>
        <authorList>
            <person name="Tuskan G.A."/>
            <person name="Difazio S."/>
            <person name="Jansson S."/>
            <person name="Bohlmann J."/>
            <person name="Grigoriev I."/>
            <person name="Hellsten U."/>
            <person name="Putnam N."/>
            <person name="Ralph S."/>
            <person name="Rombauts S."/>
            <person name="Salamov A."/>
            <person name="Schein J."/>
            <person name="Sterck L."/>
            <person name="Aerts A."/>
            <person name="Bhalerao R.R."/>
            <person name="Bhalerao R.P."/>
            <person name="Blaudez D."/>
            <person name="Boerjan W."/>
            <person name="Brun A."/>
            <person name="Brunner A."/>
            <person name="Busov V."/>
            <person name="Campbell M."/>
            <person name="Carlson J."/>
            <person name="Chalot M."/>
            <person name="Chapman J."/>
            <person name="Chen G.L."/>
            <person name="Cooper D."/>
            <person name="Coutinho P.M."/>
            <person name="Couturier J."/>
            <person name="Covert S."/>
            <person name="Cronk Q."/>
            <person name="Cunningham R."/>
            <person name="Davis J."/>
            <person name="Degroeve S."/>
            <person name="Dejardin A."/>
            <person name="Depamphilis C."/>
            <person name="Detter J."/>
            <person name="Dirks B."/>
            <person name="Dubchak I."/>
            <person name="Duplessis S."/>
            <person name="Ehlting J."/>
            <person name="Ellis B."/>
            <person name="Gendler K."/>
            <person name="Goodstein D."/>
            <person name="Gribskov M."/>
            <person name="Grimwood J."/>
            <person name="Groover A."/>
            <person name="Gunter L."/>
            <person name="Hamberger B."/>
            <person name="Heinze B."/>
            <person name="Helariutta Y."/>
            <person name="Henrissat B."/>
            <person name="Holligan D."/>
            <person name="Holt R."/>
            <person name="Huang W."/>
            <person name="Islam-Faridi N."/>
            <person name="Jones S."/>
            <person name="Jones-Rhoades M."/>
            <person name="Jorgensen R."/>
            <person name="Joshi C."/>
            <person name="Kangasjarvi J."/>
            <person name="Karlsson J."/>
            <person name="Kelleher C."/>
            <person name="Kirkpatrick R."/>
            <person name="Kirst M."/>
            <person name="Kohler A."/>
            <person name="Kalluri U."/>
            <person name="Larimer F."/>
            <person name="Leebens-Mack J."/>
            <person name="Leple J.C."/>
            <person name="Locascio P."/>
            <person name="Lou Y."/>
            <person name="Lucas S."/>
            <person name="Martin F."/>
            <person name="Montanini B."/>
            <person name="Napoli C."/>
            <person name="Nelson D.R."/>
            <person name="Nelson C."/>
            <person name="Nieminen K."/>
            <person name="Nilsson O."/>
            <person name="Pereda V."/>
            <person name="Peter G."/>
            <person name="Philippe R."/>
            <person name="Pilate G."/>
            <person name="Poliakov A."/>
            <person name="Razumovskaya J."/>
            <person name="Richardson P."/>
            <person name="Rinaldi C."/>
            <person name="Ritland K."/>
            <person name="Rouze P."/>
            <person name="Ryaboy D."/>
            <person name="Schmutz J."/>
            <person name="Schrader J."/>
            <person name="Segerman B."/>
            <person name="Shin H."/>
            <person name="Siddiqui A."/>
            <person name="Sterky F."/>
            <person name="Terry A."/>
            <person name="Tsai C.J."/>
            <person name="Uberbacher E."/>
            <person name="Unneberg P."/>
            <person name="Vahala J."/>
            <person name="Wall K."/>
            <person name="Wessler S."/>
            <person name="Yang G."/>
            <person name="Yin T."/>
            <person name="Douglas C."/>
            <person name="Marra M."/>
            <person name="Sandberg G."/>
            <person name="Van de Peer Y."/>
            <person name="Rokhsar D."/>
        </authorList>
    </citation>
    <scope>NUCLEOTIDE SEQUENCE [LARGE SCALE GENOMIC DNA]</scope>
    <source>
        <strain evidence="2">cv. Nisqually</strain>
    </source>
</reference>
<accession>A0ACC0TH92</accession>
<gene>
    <name evidence="1" type="ORF">POPTR_001G055675v4</name>
</gene>
<dbReference type="Proteomes" id="UP000006729">
    <property type="component" value="Chromosome 1"/>
</dbReference>